<comment type="caution">
    <text evidence="15">The sequence shown here is derived from an EMBL/GenBank/DDBJ whole genome shotgun (WGS) entry which is preliminary data.</text>
</comment>
<feature type="domain" description="Nucleoporin Nup133/Nup155-like C-terminal" evidence="13">
    <location>
        <begin position="710"/>
        <end position="1379"/>
    </location>
</feature>
<organism evidence="15 16">
    <name type="scientific">Neoarthrinium moseri</name>
    <dbReference type="NCBI Taxonomy" id="1658444"/>
    <lineage>
        <taxon>Eukaryota</taxon>
        <taxon>Fungi</taxon>
        <taxon>Dikarya</taxon>
        <taxon>Ascomycota</taxon>
        <taxon>Pezizomycotina</taxon>
        <taxon>Sordariomycetes</taxon>
        <taxon>Xylariomycetidae</taxon>
        <taxon>Amphisphaeriales</taxon>
        <taxon>Apiosporaceae</taxon>
        <taxon>Neoarthrinium</taxon>
    </lineage>
</organism>
<dbReference type="Gene3D" id="1.25.40.450">
    <property type="entry name" value="Nucleoporin, helical domain, N-terminal subdomain"/>
    <property type="match status" value="1"/>
</dbReference>
<keyword evidence="9" id="KW-0906">Nuclear pore complex</keyword>
<feature type="compositionally biased region" description="Pro residues" evidence="12">
    <location>
        <begin position="109"/>
        <end position="118"/>
    </location>
</feature>
<gene>
    <name evidence="15" type="ORF">JX265_003605</name>
</gene>
<dbReference type="Pfam" id="PF03177">
    <property type="entry name" value="Nucleoporin_C"/>
    <property type="match status" value="1"/>
</dbReference>
<evidence type="ECO:0000256" key="9">
    <source>
        <dbReference type="ARBA" id="ARBA00023132"/>
    </source>
</evidence>
<evidence type="ECO:0000256" key="6">
    <source>
        <dbReference type="ARBA" id="ARBA00022816"/>
    </source>
</evidence>
<dbReference type="GO" id="GO:0006606">
    <property type="term" value="P:protein import into nucleus"/>
    <property type="evidence" value="ECO:0007669"/>
    <property type="project" value="TreeGrafter"/>
</dbReference>
<comment type="subcellular location">
    <subcellularLocation>
        <location evidence="1">Nucleus membrane</location>
        <topology evidence="1">Peripheral membrane protein</topology>
        <orientation evidence="1">Cytoplasmic side</orientation>
    </subcellularLocation>
    <subcellularLocation>
        <location evidence="3">Nucleus membrane</location>
        <topology evidence="3">Peripheral membrane protein</topology>
        <orientation evidence="3">Nucleoplasmic side</orientation>
    </subcellularLocation>
    <subcellularLocation>
        <location evidence="2">Nucleus</location>
        <location evidence="2">Nuclear pore complex</location>
    </subcellularLocation>
</comment>
<evidence type="ECO:0000259" key="14">
    <source>
        <dbReference type="Pfam" id="PF08801"/>
    </source>
</evidence>
<dbReference type="Gene3D" id="1.20.58.1780">
    <property type="match status" value="1"/>
</dbReference>
<evidence type="ECO:0000256" key="8">
    <source>
        <dbReference type="ARBA" id="ARBA00023010"/>
    </source>
</evidence>
<protein>
    <recommendedName>
        <fullName evidence="17">Nucleoporin</fullName>
    </recommendedName>
</protein>
<evidence type="ECO:0000313" key="16">
    <source>
        <dbReference type="Proteomes" id="UP000829685"/>
    </source>
</evidence>
<evidence type="ECO:0000256" key="4">
    <source>
        <dbReference type="ARBA" id="ARBA00007373"/>
    </source>
</evidence>
<proteinExistence type="inferred from homology"/>
<evidence type="ECO:0000313" key="15">
    <source>
        <dbReference type="EMBL" id="KAI1877597.1"/>
    </source>
</evidence>
<dbReference type="Pfam" id="PF08801">
    <property type="entry name" value="Nucleoporin_N"/>
    <property type="match status" value="1"/>
</dbReference>
<comment type="similarity">
    <text evidence="4">Belongs to the non-repetitive/WGA-negative nucleoporin family.</text>
</comment>
<feature type="region of interest" description="Disordered" evidence="12">
    <location>
        <begin position="41"/>
        <end position="120"/>
    </location>
</feature>
<feature type="domain" description="Nucleoporin Nup133/Nup155-like N-terminal" evidence="14">
    <location>
        <begin position="164"/>
        <end position="612"/>
    </location>
</feature>
<keyword evidence="7" id="KW-0653">Protein transport</keyword>
<dbReference type="Gene3D" id="1.20.120.1880">
    <property type="entry name" value="Nucleoporin, helical C-terminal domain"/>
    <property type="match status" value="1"/>
</dbReference>
<dbReference type="GO" id="GO:0000972">
    <property type="term" value="P:transcription-dependent tethering of RNA polymerase II gene DNA at nuclear periphery"/>
    <property type="evidence" value="ECO:0007669"/>
    <property type="project" value="TreeGrafter"/>
</dbReference>
<dbReference type="Gene3D" id="1.25.40.440">
    <property type="entry name" value="Nucleoporin, helical domain, central subdomain"/>
    <property type="match status" value="1"/>
</dbReference>
<feature type="compositionally biased region" description="Gly residues" evidence="12">
    <location>
        <begin position="90"/>
        <end position="102"/>
    </location>
</feature>
<accession>A0A9Q0ARZ0</accession>
<dbReference type="GO" id="GO:0051028">
    <property type="term" value="P:mRNA transport"/>
    <property type="evidence" value="ECO:0007669"/>
    <property type="project" value="UniProtKB-KW"/>
</dbReference>
<dbReference type="InterPro" id="IPR042533">
    <property type="entry name" value="Nucleoporin_Nup155_C_1"/>
</dbReference>
<dbReference type="InterPro" id="IPR042538">
    <property type="entry name" value="Nucleoporin_Nup155_C_3"/>
</dbReference>
<dbReference type="GO" id="GO:0036228">
    <property type="term" value="P:protein localization to nuclear inner membrane"/>
    <property type="evidence" value="ECO:0007669"/>
    <property type="project" value="TreeGrafter"/>
</dbReference>
<keyword evidence="11" id="KW-0539">Nucleus</keyword>
<keyword evidence="16" id="KW-1185">Reference proteome</keyword>
<reference evidence="15" key="1">
    <citation type="submission" date="2021-03" db="EMBL/GenBank/DDBJ databases">
        <title>Revisited historic fungal species revealed as producer of novel bioactive compounds through whole genome sequencing and comparative genomics.</title>
        <authorList>
            <person name="Vignolle G.A."/>
            <person name="Hochenegger N."/>
            <person name="Mach R.L."/>
            <person name="Mach-Aigner A.R."/>
            <person name="Javad Rahimi M."/>
            <person name="Salim K.A."/>
            <person name="Chan C.M."/>
            <person name="Lim L.B.L."/>
            <person name="Cai F."/>
            <person name="Druzhinina I.S."/>
            <person name="U'Ren J.M."/>
            <person name="Derntl C."/>
        </authorList>
    </citation>
    <scope>NUCLEOTIDE SEQUENCE</scope>
    <source>
        <strain evidence="15">TUCIM 5799</strain>
    </source>
</reference>
<dbReference type="PANTHER" id="PTHR10350:SF6">
    <property type="entry name" value="NUCLEAR PORE COMPLEX PROTEIN NUP155"/>
    <property type="match status" value="1"/>
</dbReference>
<dbReference type="FunFam" id="1.25.40.440:FF:000001">
    <property type="entry name" value="Nuclear pore complex subunit"/>
    <property type="match status" value="1"/>
</dbReference>
<dbReference type="InterPro" id="IPR042537">
    <property type="entry name" value="Nucleoporin_Nup155_C_2"/>
</dbReference>
<evidence type="ECO:0000256" key="12">
    <source>
        <dbReference type="SAM" id="MobiDB-lite"/>
    </source>
</evidence>
<evidence type="ECO:0000256" key="3">
    <source>
        <dbReference type="ARBA" id="ARBA00004620"/>
    </source>
</evidence>
<evidence type="ECO:0000259" key="13">
    <source>
        <dbReference type="Pfam" id="PF03177"/>
    </source>
</evidence>
<sequence length="1437" mass="157554">MAYPQPTPMRPVPGAFMHTPAVASRFGANTDPVRRRLFNEASGAGTANPLGSRTGFGEQGLDAPTGPEQAPPWALQPLGGGAGAPATPGTGTGMAASGGSGIGSALAPGPAPLPPAQPQKPITKAAGYVNTALATDLQYPELEQYCKQMSSDYHKTQDSNWVPYKTVQSYVLPDKVFEQYQRAEVSTSMGLFAELNHAWVTIDNCLYLWDYTHPNPELIGFEDNEYSITSVKLVAPKPGVFVSEINYMLVVATSSNIFLLGVAAQSSANGATTVTLYQTKMQASTSGGEADVIAAAANGRIFFAGFADTDIYELSYQQEEKWFTNRTYKTNHSASGIVSMLPKKPRAIWSAKSNEHIVGIVIDDTRNLLYTLSNLSTIRTYHMEAPDKLTKVIEKTKHDCLRDIMHALSGNSPLLNDQTSIVSICPVTKTEDAKVHVIAVTNTGCRLYMSAAGASYYMASPNQVPSSMQLHSIKFPPSSTSRPSVRQGRDAYGGPGDYFDIQSQTLITTRSGVRFAPGYFLASVSKEGGSREGLFAAAPDTGRIKNSGPNQPLRFYEHSVWIDVGGKPEDIGIISKPFAAAATPLGFGNELAVQFDQPASEFAVLTNTGVHIIRRRRLVDIFAAVIRNTSGEESLKAEFSKFQNMYGRIESVTAALAVACGQGNENGAGRGAIDQTTEDRARQAFVNFGGNPTLPEQDGQQPTVDTVKPSSRHGALALYLSRLIRSLWSSRVVSFGTDAVGGLAIASTVPLSKLKAVQDSLERLRSFLEANKGFIQGLSGPADLQRAGNKQEEIAFQGEHQAMHAVQVLMVSISEGISFIQVLFDERVADIFARLDDEARLQLRELTYERLFSQDAGKDLARVLVKAIVKRNIENGSNTETITDALRRRCGSFCGPDDAVVFKAQEQVQKASDPAQNSNTVRALLGESLKLFQKVAGSLTQANLETAVDQYVGLKYYAGAIQLCLTVAKERDRGNSAHSWVNDGKPANDPRLSKFEERKRCYNLVHHILQSLDAASNLEPEVIDGKLTSIAIKRNEAYEVVNSSTDEVFHNDLYEWYVEQGWTDRLLNIESPHVVKFLQNLAASNVVHADLLCRYFTMRSRYYEAAQVQAQLAQSDFDISIKERLNLLSRAKTNVSVMTAGVGRQELQMLNHEVTELLEVAHIQDDLLERLRADDRIPAEKRPEIEESLDGPIQGLSELFNTYADQAGYYDLCLLIFHAADFRNPTTIANTWLSLIAQTHEDVQAEWDSYNAHPNKANLEAPPQPYERLVGVIQDVCHRASNDSFIFPVATLLPEVCRYAVENGQDERIGADFDWPVLLFLQLGVSHDLVTRILEQMFESQDVPFRGVGRLRVVEWIIYVVHAWVREITRSARPERGLESWVSELMAECEALVRNPPQGQASQALADLAREAREVKKAVDGLAGVGSGSFRGSMGFL</sequence>
<dbReference type="InterPro" id="IPR014908">
    <property type="entry name" value="Nucleoporin_Nup133/Nup155_N"/>
</dbReference>
<evidence type="ECO:0000256" key="10">
    <source>
        <dbReference type="ARBA" id="ARBA00023136"/>
    </source>
</evidence>
<dbReference type="InterPro" id="IPR004870">
    <property type="entry name" value="Nucleoporin_Nup155"/>
</dbReference>
<keyword evidence="10" id="KW-0472">Membrane</keyword>
<dbReference type="GO" id="GO:0006405">
    <property type="term" value="P:RNA export from nucleus"/>
    <property type="evidence" value="ECO:0007669"/>
    <property type="project" value="TreeGrafter"/>
</dbReference>
<keyword evidence="8" id="KW-0811">Translocation</keyword>
<evidence type="ECO:0000256" key="7">
    <source>
        <dbReference type="ARBA" id="ARBA00022927"/>
    </source>
</evidence>
<dbReference type="InterPro" id="IPR007187">
    <property type="entry name" value="Nucleoporin_Nup133/Nup155_C"/>
</dbReference>
<evidence type="ECO:0000256" key="2">
    <source>
        <dbReference type="ARBA" id="ARBA00004567"/>
    </source>
</evidence>
<evidence type="ECO:0000256" key="5">
    <source>
        <dbReference type="ARBA" id="ARBA00022448"/>
    </source>
</evidence>
<dbReference type="GO" id="GO:0051292">
    <property type="term" value="P:nuclear pore complex assembly"/>
    <property type="evidence" value="ECO:0007669"/>
    <property type="project" value="UniProtKB-ARBA"/>
</dbReference>
<evidence type="ECO:0000256" key="1">
    <source>
        <dbReference type="ARBA" id="ARBA00004335"/>
    </source>
</evidence>
<dbReference type="GO" id="GO:0044611">
    <property type="term" value="C:nuclear pore inner ring"/>
    <property type="evidence" value="ECO:0007669"/>
    <property type="project" value="TreeGrafter"/>
</dbReference>
<dbReference type="SUPFAM" id="SSF101898">
    <property type="entry name" value="NHL repeat"/>
    <property type="match status" value="1"/>
</dbReference>
<evidence type="ECO:0000256" key="11">
    <source>
        <dbReference type="ARBA" id="ARBA00023242"/>
    </source>
</evidence>
<name>A0A9Q0ARZ0_9PEZI</name>
<dbReference type="FunFam" id="1.25.40.450:FF:000002">
    <property type="entry name" value="Putative non-repetitive nucleoporin"/>
    <property type="match status" value="1"/>
</dbReference>
<dbReference type="GO" id="GO:0017056">
    <property type="term" value="F:structural constituent of nuclear pore"/>
    <property type="evidence" value="ECO:0007669"/>
    <property type="project" value="InterPro"/>
</dbReference>
<dbReference type="EMBL" id="JAFIMR010000006">
    <property type="protein sequence ID" value="KAI1877597.1"/>
    <property type="molecule type" value="Genomic_DNA"/>
</dbReference>
<dbReference type="PANTHER" id="PTHR10350">
    <property type="entry name" value="NUCLEAR PORE COMPLEX PROTEIN NUP155"/>
    <property type="match status" value="1"/>
</dbReference>
<dbReference type="Proteomes" id="UP000829685">
    <property type="component" value="Unassembled WGS sequence"/>
</dbReference>
<keyword evidence="6" id="KW-0509">mRNA transport</keyword>
<keyword evidence="5" id="KW-0813">Transport</keyword>
<dbReference type="GO" id="GO:0031965">
    <property type="term" value="C:nuclear membrane"/>
    <property type="evidence" value="ECO:0007669"/>
    <property type="project" value="UniProtKB-SubCell"/>
</dbReference>
<evidence type="ECO:0008006" key="17">
    <source>
        <dbReference type="Google" id="ProtNLM"/>
    </source>
</evidence>